<dbReference type="InterPro" id="IPR029063">
    <property type="entry name" value="SAM-dependent_MTases_sf"/>
</dbReference>
<evidence type="ECO:0000256" key="1">
    <source>
        <dbReference type="ARBA" id="ARBA00022603"/>
    </source>
</evidence>
<evidence type="ECO:0000256" key="3">
    <source>
        <dbReference type="ARBA" id="ARBA00022691"/>
    </source>
</evidence>
<dbReference type="Gene3D" id="3.40.50.150">
    <property type="entry name" value="Vaccinia Virus protein VP39"/>
    <property type="match status" value="2"/>
</dbReference>
<accession>A0ABT6R970</accession>
<dbReference type="Pfam" id="PF02086">
    <property type="entry name" value="MethyltransfD12"/>
    <property type="match status" value="1"/>
</dbReference>
<dbReference type="GO" id="GO:0008168">
    <property type="term" value="F:methyltransferase activity"/>
    <property type="evidence" value="ECO:0007669"/>
    <property type="project" value="UniProtKB-KW"/>
</dbReference>
<dbReference type="RefSeq" id="WP_282333228.1">
    <property type="nucleotide sequence ID" value="NZ_JASBRG010000003.1"/>
</dbReference>
<keyword evidence="2" id="KW-0808">Transferase</keyword>
<organism evidence="4 5">
    <name type="scientific">Pinibacter soli</name>
    <dbReference type="NCBI Taxonomy" id="3044211"/>
    <lineage>
        <taxon>Bacteria</taxon>
        <taxon>Pseudomonadati</taxon>
        <taxon>Bacteroidota</taxon>
        <taxon>Chitinophagia</taxon>
        <taxon>Chitinophagales</taxon>
        <taxon>Chitinophagaceae</taxon>
        <taxon>Pinibacter</taxon>
    </lineage>
</organism>
<reference evidence="4 5" key="1">
    <citation type="submission" date="2023-05" db="EMBL/GenBank/DDBJ databases">
        <title>Genome sequence of Pinibacter sp. MAH-24.</title>
        <authorList>
            <person name="Huq M.A."/>
        </authorList>
    </citation>
    <scope>NUCLEOTIDE SEQUENCE [LARGE SCALE GENOMIC DNA]</scope>
    <source>
        <strain evidence="4 5">MAH-24</strain>
    </source>
</reference>
<evidence type="ECO:0000313" key="4">
    <source>
        <dbReference type="EMBL" id="MDI3319113.1"/>
    </source>
</evidence>
<dbReference type="GO" id="GO:0032259">
    <property type="term" value="P:methylation"/>
    <property type="evidence" value="ECO:0007669"/>
    <property type="project" value="UniProtKB-KW"/>
</dbReference>
<name>A0ABT6R970_9BACT</name>
<protein>
    <submittedName>
        <fullName evidence="4">DNA adenine methylase</fullName>
    </submittedName>
</protein>
<gene>
    <name evidence="4" type="ORF">QJ048_04980</name>
</gene>
<evidence type="ECO:0000313" key="5">
    <source>
        <dbReference type="Proteomes" id="UP001226434"/>
    </source>
</evidence>
<sequence length="274" mass="31256">MKSYNKAPLPFMGQKRNFLKDLKEVLKQYPEDATYIDLFGGSGLLAHTIKQELPKASVIYNDFDGYHERIDNIPKTNKLLADIRKIVADCPKDKLIPAETKARILKRIAKDEKAGFVDYVTLSSSLLFSANYVTSFKALSASTMYNCVRQGDYNADGYLTGVERVSASYETIYRKYKDNPNVVFVADPPYLSTETGTYKMYWKLKDYLNVLQVLEKHRYVYFTSNKSQILELCEWIQTRTMAANPFAGATVRTVNATVNYNSSYTDVMVFKSSV</sequence>
<dbReference type="InterPro" id="IPR012327">
    <property type="entry name" value="MeTrfase_D12"/>
</dbReference>
<keyword evidence="3" id="KW-0949">S-adenosyl-L-methionine</keyword>
<proteinExistence type="predicted"/>
<keyword evidence="5" id="KW-1185">Reference proteome</keyword>
<dbReference type="SUPFAM" id="SSF53335">
    <property type="entry name" value="S-adenosyl-L-methionine-dependent methyltransferases"/>
    <property type="match status" value="1"/>
</dbReference>
<evidence type="ECO:0000256" key="2">
    <source>
        <dbReference type="ARBA" id="ARBA00022679"/>
    </source>
</evidence>
<dbReference type="EMBL" id="JASBRG010000003">
    <property type="protein sequence ID" value="MDI3319113.1"/>
    <property type="molecule type" value="Genomic_DNA"/>
</dbReference>
<comment type="caution">
    <text evidence="4">The sequence shown here is derived from an EMBL/GenBank/DDBJ whole genome shotgun (WGS) entry which is preliminary data.</text>
</comment>
<dbReference type="Proteomes" id="UP001226434">
    <property type="component" value="Unassembled WGS sequence"/>
</dbReference>
<keyword evidence="1 4" id="KW-0489">Methyltransferase</keyword>